<dbReference type="OrthoDB" id="9798386at2"/>
<evidence type="ECO:0000313" key="15">
    <source>
        <dbReference type="Proteomes" id="UP000008363"/>
    </source>
</evidence>
<dbReference type="Proteomes" id="UP000008363">
    <property type="component" value="Unassembled WGS sequence"/>
</dbReference>
<keyword evidence="8 11" id="KW-1133">Transmembrane helix</keyword>
<comment type="caution">
    <text evidence="14">The sequence shown here is derived from an EMBL/GenBank/DDBJ whole genome shotgun (WGS) entry which is preliminary data.</text>
</comment>
<proteinExistence type="inferred from homology"/>
<dbReference type="PANTHER" id="PTHR43806">
    <property type="entry name" value="PEPTIDASE S8"/>
    <property type="match status" value="1"/>
</dbReference>
<dbReference type="InterPro" id="IPR023828">
    <property type="entry name" value="Peptidase_S8_Ser-AS"/>
</dbReference>
<keyword evidence="15" id="KW-1185">Reference proteome</keyword>
<accession>K6WEQ4</accession>
<dbReference type="RefSeq" id="WP_006336427.1">
    <property type="nucleotide sequence ID" value="NZ_BAHC01000168.1"/>
</dbReference>
<dbReference type="PANTHER" id="PTHR43806:SF11">
    <property type="entry name" value="CEREVISIN-RELATED"/>
    <property type="match status" value="1"/>
</dbReference>
<dbReference type="eggNOG" id="COG1404">
    <property type="taxonomic scope" value="Bacteria"/>
</dbReference>
<evidence type="ECO:0000256" key="4">
    <source>
        <dbReference type="ARBA" id="ARBA00022670"/>
    </source>
</evidence>
<feature type="chain" id="PRO_5003895889" evidence="12">
    <location>
        <begin position="26"/>
        <end position="458"/>
    </location>
</feature>
<evidence type="ECO:0000256" key="2">
    <source>
        <dbReference type="ARBA" id="ARBA00011073"/>
    </source>
</evidence>
<evidence type="ECO:0000256" key="8">
    <source>
        <dbReference type="ARBA" id="ARBA00022989"/>
    </source>
</evidence>
<dbReference type="InterPro" id="IPR036852">
    <property type="entry name" value="Peptidase_S8/S53_dom_sf"/>
</dbReference>
<dbReference type="InterPro" id="IPR000209">
    <property type="entry name" value="Peptidase_S8/S53_dom"/>
</dbReference>
<evidence type="ECO:0000256" key="5">
    <source>
        <dbReference type="ARBA" id="ARBA00022692"/>
    </source>
</evidence>
<reference evidence="14 15" key="1">
    <citation type="submission" date="2012-08" db="EMBL/GenBank/DDBJ databases">
        <title>Whole genome shotgun sequence of Gordonia rhizosphera NBRC 16068.</title>
        <authorList>
            <person name="Takarada H."/>
            <person name="Isaki S."/>
            <person name="Hosoyama A."/>
            <person name="Tsuchikane K."/>
            <person name="Katsumata H."/>
            <person name="Baba S."/>
            <person name="Ohji S."/>
            <person name="Yamazaki S."/>
            <person name="Fujita N."/>
        </authorList>
    </citation>
    <scope>NUCLEOTIDE SEQUENCE [LARGE SCALE GENOMIC DNA]</scope>
    <source>
        <strain evidence="14 15">NBRC 16068</strain>
    </source>
</reference>
<keyword evidence="4 10" id="KW-0645">Protease</keyword>
<sequence>MRLLRVGAVAAVCCALWASAGPAAAVTPPTPSKSDLVLRVPPGPPEPTEQKALCGKPFASSAADVRDPSAAQQLMEVRAAWRYSTGKGVKVAVIDTGVQPSKRFKKVTGGGDFVSTGDGLDDCDGHGTMVAGIIAAQPGDDDGFAGVAPDAEIISIRQASLAYGPKDTNSGGGVGEMASSSYGSVQTLAYAVVAAVQRGADVINISEVACAPAGSDMRDDALGAALQYAYRRNVVVVAAAGNLVDPCETQNTGVNPANPSARGWDTLNTIVSPAWFTPYVLTVGGVDSTTGAPWSLSVHGPWVSVAAPATELVSVGLRGQAVNRQEGRDGPVTLDGTSFASPYVAGLAALIKARFPGISAADVMRRITTTAHGAGSGRNDVIGFGVVDPIAALGDTVVGADSGLAAGRPIAPPDLSEPDQTARNVALAGTGVCLLVAVSWWAVSIPRRRLRRLGEDEY</sequence>
<dbReference type="GO" id="GO:0005886">
    <property type="term" value="C:plasma membrane"/>
    <property type="evidence" value="ECO:0007669"/>
    <property type="project" value="UniProtKB-SubCell"/>
</dbReference>
<dbReference type="Gene3D" id="3.40.50.200">
    <property type="entry name" value="Peptidase S8/S53 domain"/>
    <property type="match status" value="1"/>
</dbReference>
<organism evidence="14 15">
    <name type="scientific">Gordonia rhizosphera NBRC 16068</name>
    <dbReference type="NCBI Taxonomy" id="1108045"/>
    <lineage>
        <taxon>Bacteria</taxon>
        <taxon>Bacillati</taxon>
        <taxon>Actinomycetota</taxon>
        <taxon>Actinomycetes</taxon>
        <taxon>Mycobacteriales</taxon>
        <taxon>Gordoniaceae</taxon>
        <taxon>Gordonia</taxon>
    </lineage>
</organism>
<evidence type="ECO:0000256" key="12">
    <source>
        <dbReference type="SAM" id="SignalP"/>
    </source>
</evidence>
<evidence type="ECO:0000256" key="11">
    <source>
        <dbReference type="SAM" id="Phobius"/>
    </source>
</evidence>
<dbReference type="PROSITE" id="PS00138">
    <property type="entry name" value="SUBTILASE_SER"/>
    <property type="match status" value="1"/>
</dbReference>
<evidence type="ECO:0000256" key="3">
    <source>
        <dbReference type="ARBA" id="ARBA00022475"/>
    </source>
</evidence>
<feature type="transmembrane region" description="Helical" evidence="11">
    <location>
        <begin position="425"/>
        <end position="443"/>
    </location>
</feature>
<gene>
    <name evidence="14" type="ORF">GORHZ_168_00230</name>
</gene>
<dbReference type="PROSITE" id="PS51892">
    <property type="entry name" value="SUBTILASE"/>
    <property type="match status" value="1"/>
</dbReference>
<feature type="active site" description="Charge relay system" evidence="10">
    <location>
        <position position="95"/>
    </location>
</feature>
<dbReference type="PRINTS" id="PR00723">
    <property type="entry name" value="SUBTILISIN"/>
</dbReference>
<keyword evidence="3" id="KW-1003">Cell membrane</keyword>
<evidence type="ECO:0000259" key="13">
    <source>
        <dbReference type="Pfam" id="PF00082"/>
    </source>
</evidence>
<dbReference type="NCBIfam" id="TIGR03921">
    <property type="entry name" value="T7SS_mycosin"/>
    <property type="match status" value="1"/>
</dbReference>
<evidence type="ECO:0000256" key="6">
    <source>
        <dbReference type="ARBA" id="ARBA00022801"/>
    </source>
</evidence>
<feature type="signal peptide" evidence="12">
    <location>
        <begin position="1"/>
        <end position="25"/>
    </location>
</feature>
<evidence type="ECO:0000256" key="1">
    <source>
        <dbReference type="ARBA" id="ARBA00004162"/>
    </source>
</evidence>
<dbReference type="SUPFAM" id="SSF52743">
    <property type="entry name" value="Subtilisin-like"/>
    <property type="match status" value="1"/>
</dbReference>
<dbReference type="GO" id="GO:0006508">
    <property type="term" value="P:proteolysis"/>
    <property type="evidence" value="ECO:0007669"/>
    <property type="project" value="UniProtKB-KW"/>
</dbReference>
<dbReference type="GO" id="GO:0004252">
    <property type="term" value="F:serine-type endopeptidase activity"/>
    <property type="evidence" value="ECO:0007669"/>
    <property type="project" value="UniProtKB-UniRule"/>
</dbReference>
<evidence type="ECO:0000256" key="7">
    <source>
        <dbReference type="ARBA" id="ARBA00022825"/>
    </source>
</evidence>
<dbReference type="InterPro" id="IPR022398">
    <property type="entry name" value="Peptidase_S8_His-AS"/>
</dbReference>
<feature type="active site" description="Charge relay system" evidence="10">
    <location>
        <position position="338"/>
    </location>
</feature>
<keyword evidence="12" id="KW-0732">Signal</keyword>
<comment type="similarity">
    <text evidence="2 10">Belongs to the peptidase S8 family.</text>
</comment>
<keyword evidence="7 10" id="KW-0720">Serine protease</keyword>
<dbReference type="STRING" id="1108045.GORHZ_168_00230"/>
<feature type="active site" description="Charge relay system" evidence="10">
    <location>
        <position position="126"/>
    </location>
</feature>
<dbReference type="Pfam" id="PF00082">
    <property type="entry name" value="Peptidase_S8"/>
    <property type="match status" value="1"/>
</dbReference>
<name>K6WEQ4_9ACTN</name>
<keyword evidence="6 10" id="KW-0378">Hydrolase</keyword>
<dbReference type="InterPro" id="IPR015500">
    <property type="entry name" value="Peptidase_S8_subtilisin-rel"/>
</dbReference>
<feature type="domain" description="Peptidase S8/S53" evidence="13">
    <location>
        <begin position="86"/>
        <end position="385"/>
    </location>
</feature>
<dbReference type="PROSITE" id="PS00137">
    <property type="entry name" value="SUBTILASE_HIS"/>
    <property type="match status" value="1"/>
</dbReference>
<evidence type="ECO:0000313" key="14">
    <source>
        <dbReference type="EMBL" id="GAB92226.1"/>
    </source>
</evidence>
<dbReference type="InterPro" id="IPR050131">
    <property type="entry name" value="Peptidase_S8_subtilisin-like"/>
</dbReference>
<dbReference type="InterPro" id="IPR023834">
    <property type="entry name" value="T7SS_pept_S8A_mycosin"/>
</dbReference>
<evidence type="ECO:0000256" key="9">
    <source>
        <dbReference type="ARBA" id="ARBA00023136"/>
    </source>
</evidence>
<comment type="subcellular location">
    <subcellularLocation>
        <location evidence="1">Cell membrane</location>
        <topology evidence="1">Single-pass membrane protein</topology>
    </subcellularLocation>
</comment>
<protein>
    <submittedName>
        <fullName evidence="14">Peptidase S8 family protein</fullName>
    </submittedName>
</protein>
<dbReference type="AlphaFoldDB" id="K6WEQ4"/>
<dbReference type="EMBL" id="BAHC01000168">
    <property type="protein sequence ID" value="GAB92226.1"/>
    <property type="molecule type" value="Genomic_DNA"/>
</dbReference>
<keyword evidence="9 11" id="KW-0472">Membrane</keyword>
<keyword evidence="5 11" id="KW-0812">Transmembrane</keyword>
<evidence type="ECO:0000256" key="10">
    <source>
        <dbReference type="PROSITE-ProRule" id="PRU01240"/>
    </source>
</evidence>